<dbReference type="Proteomes" id="UP000217792">
    <property type="component" value="Chromosome"/>
</dbReference>
<accession>A0AAD1FK75</accession>
<protein>
    <submittedName>
        <fullName evidence="1">Uncharacterized protein</fullName>
    </submittedName>
</protein>
<proteinExistence type="predicted"/>
<dbReference type="EMBL" id="AP014880">
    <property type="protein sequence ID" value="BAW17953.1"/>
    <property type="molecule type" value="Genomic_DNA"/>
</dbReference>
<dbReference type="AlphaFoldDB" id="A0AAD1FK75"/>
<evidence type="ECO:0000313" key="1">
    <source>
        <dbReference type="EMBL" id="BAW17953.1"/>
    </source>
</evidence>
<gene>
    <name evidence="1" type="ORF">SITYG_19790</name>
</gene>
<name>A0AAD1FK75_STRIT</name>
<evidence type="ECO:0000313" key="2">
    <source>
        <dbReference type="Proteomes" id="UP000217792"/>
    </source>
</evidence>
<reference evidence="1 2" key="1">
    <citation type="journal article" date="2017" name="Infect. Immun.">
        <title>Characterization of the Pathogenicity of Streptococcus intermedius TYG1620 Isolated from a Human Brain Abscess Based on the Complete Genome Sequence with Transcriptome Analysis and Transposon Mutagenesis in a Murine Subcutaneous Abscess Model.</title>
        <authorList>
            <person name="Hasegawa N."/>
            <person name="Sekizuka T."/>
            <person name="Sugi Y."/>
            <person name="Kawakami N."/>
            <person name="Ogasawara Y."/>
            <person name="Kato K."/>
            <person name="Yamashita A."/>
            <person name="Takeuchi F."/>
            <person name="Kuroda M."/>
        </authorList>
    </citation>
    <scope>NUCLEOTIDE SEQUENCE [LARGE SCALE GENOMIC DNA]</scope>
    <source>
        <strain evidence="1 2">TYG1620</strain>
    </source>
</reference>
<organism evidence="1 2">
    <name type="scientific">Streptococcus intermedius</name>
    <dbReference type="NCBI Taxonomy" id="1338"/>
    <lineage>
        <taxon>Bacteria</taxon>
        <taxon>Bacillati</taxon>
        <taxon>Bacillota</taxon>
        <taxon>Bacilli</taxon>
        <taxon>Lactobacillales</taxon>
        <taxon>Streptococcaceae</taxon>
        <taxon>Streptococcus</taxon>
        <taxon>Streptococcus anginosus group</taxon>
    </lineage>
</organism>
<sequence>MHAERKKRVVQIIMKYRLMRIHFIKILLNLLGFFLLLSLKAELYMLPKIEYHLSHHHVRNIKSTVSIQLYKNRNDISYKSICQKNIFSPLFSLLF</sequence>